<evidence type="ECO:0000259" key="3">
    <source>
        <dbReference type="PROSITE" id="PS50943"/>
    </source>
</evidence>
<gene>
    <name evidence="4" type="ORF">SAMN02745161_3023</name>
</gene>
<dbReference type="InterPro" id="IPR050807">
    <property type="entry name" value="TransReg_Diox_bact_type"/>
</dbReference>
<dbReference type="Pfam" id="PF01381">
    <property type="entry name" value="HTH_3"/>
    <property type="match status" value="1"/>
</dbReference>
<evidence type="ECO:0000256" key="1">
    <source>
        <dbReference type="ARBA" id="ARBA00023125"/>
    </source>
</evidence>
<feature type="domain" description="HTH cro/C1-type" evidence="3">
    <location>
        <begin position="12"/>
        <end position="66"/>
    </location>
</feature>
<organism evidence="4 5">
    <name type="scientific">Halodesulfovibrio marinisediminis DSM 17456</name>
    <dbReference type="NCBI Taxonomy" id="1121457"/>
    <lineage>
        <taxon>Bacteria</taxon>
        <taxon>Pseudomonadati</taxon>
        <taxon>Thermodesulfobacteriota</taxon>
        <taxon>Desulfovibrionia</taxon>
        <taxon>Desulfovibrionales</taxon>
        <taxon>Desulfovibrionaceae</taxon>
        <taxon>Halodesulfovibrio</taxon>
    </lineage>
</organism>
<keyword evidence="1" id="KW-0238">DNA-binding</keyword>
<dbReference type="PANTHER" id="PTHR46797">
    <property type="entry name" value="HTH-TYPE TRANSCRIPTIONAL REGULATOR"/>
    <property type="match status" value="1"/>
</dbReference>
<dbReference type="PANTHER" id="PTHR46797:SF1">
    <property type="entry name" value="METHYLPHOSPHONATE SYNTHASE"/>
    <property type="match status" value="1"/>
</dbReference>
<dbReference type="InterPro" id="IPR010982">
    <property type="entry name" value="Lambda_DNA-bd_dom_sf"/>
</dbReference>
<protein>
    <submittedName>
        <fullName evidence="4">Helix-turn-helix</fullName>
    </submittedName>
</protein>
<dbReference type="RefSeq" id="WP_074217766.1">
    <property type="nucleotide sequence ID" value="NZ_FSRG01000007.1"/>
</dbReference>
<dbReference type="GO" id="GO:0003700">
    <property type="term" value="F:DNA-binding transcription factor activity"/>
    <property type="evidence" value="ECO:0007669"/>
    <property type="project" value="TreeGrafter"/>
</dbReference>
<dbReference type="STRING" id="1121457.SAMN02745161_3023"/>
<accession>A0A1N6IX60</accession>
<evidence type="ECO:0000313" key="4">
    <source>
        <dbReference type="EMBL" id="SIO36638.1"/>
    </source>
</evidence>
<dbReference type="EMBL" id="FSRG01000007">
    <property type="protein sequence ID" value="SIO36638.1"/>
    <property type="molecule type" value="Genomic_DNA"/>
</dbReference>
<dbReference type="GO" id="GO:0005829">
    <property type="term" value="C:cytosol"/>
    <property type="evidence" value="ECO:0007669"/>
    <property type="project" value="TreeGrafter"/>
</dbReference>
<dbReference type="GO" id="GO:0003677">
    <property type="term" value="F:DNA binding"/>
    <property type="evidence" value="ECO:0007669"/>
    <property type="project" value="UniProtKB-KW"/>
</dbReference>
<reference evidence="5" key="1">
    <citation type="submission" date="2016-11" db="EMBL/GenBank/DDBJ databases">
        <authorList>
            <person name="Varghese N."/>
            <person name="Submissions S."/>
        </authorList>
    </citation>
    <scope>NUCLEOTIDE SEQUENCE [LARGE SCALE GENOMIC DNA]</scope>
    <source>
        <strain evidence="5">DSM 17456</strain>
    </source>
</reference>
<dbReference type="OrthoDB" id="5511017at2"/>
<dbReference type="InterPro" id="IPR001387">
    <property type="entry name" value="Cro/C1-type_HTH"/>
</dbReference>
<evidence type="ECO:0000256" key="2">
    <source>
        <dbReference type="SAM" id="Coils"/>
    </source>
</evidence>
<dbReference type="SUPFAM" id="SSF47413">
    <property type="entry name" value="lambda repressor-like DNA-binding domains"/>
    <property type="match status" value="1"/>
</dbReference>
<evidence type="ECO:0000313" key="5">
    <source>
        <dbReference type="Proteomes" id="UP000184694"/>
    </source>
</evidence>
<dbReference type="AlphaFoldDB" id="A0A1N6IX60"/>
<feature type="coiled-coil region" evidence="2">
    <location>
        <begin position="68"/>
        <end position="95"/>
    </location>
</feature>
<keyword evidence="5" id="KW-1185">Reference proteome</keyword>
<name>A0A1N6IX60_9BACT</name>
<keyword evidence="2" id="KW-0175">Coiled coil</keyword>
<dbReference type="Proteomes" id="UP000184694">
    <property type="component" value="Unassembled WGS sequence"/>
</dbReference>
<proteinExistence type="predicted"/>
<dbReference type="SMART" id="SM00530">
    <property type="entry name" value="HTH_XRE"/>
    <property type="match status" value="1"/>
</dbReference>
<sequence length="106" mass="11928">MSTELKLFGKRVRTLRKAKKMTQEQLATVADSGAKYISELERGEANVTITLVSKLAEGLGVPTSELFENDHEADSQELRKEINRMISEADDEKIKLLYRVTKSVLS</sequence>
<dbReference type="PROSITE" id="PS50943">
    <property type="entry name" value="HTH_CROC1"/>
    <property type="match status" value="1"/>
</dbReference>
<dbReference type="Gene3D" id="1.10.260.40">
    <property type="entry name" value="lambda repressor-like DNA-binding domains"/>
    <property type="match status" value="1"/>
</dbReference>
<dbReference type="CDD" id="cd00093">
    <property type="entry name" value="HTH_XRE"/>
    <property type="match status" value="1"/>
</dbReference>